<comment type="caution">
    <text evidence="4">The sequence shown here is derived from an EMBL/GenBank/DDBJ whole genome shotgun (WGS) entry which is preliminary data.</text>
</comment>
<keyword evidence="2" id="KW-0689">Ribosomal protein</keyword>
<reference evidence="4 5" key="1">
    <citation type="submission" date="2019-06" db="EMBL/GenBank/DDBJ databases">
        <title>Discovery of a novel chromosome fission-fusion reversal in muntjac.</title>
        <authorList>
            <person name="Mudd A.B."/>
            <person name="Bredeson J.V."/>
            <person name="Baum R."/>
            <person name="Hockemeyer D."/>
            <person name="Rokhsar D.S."/>
        </authorList>
    </citation>
    <scope>NUCLEOTIDE SEQUENCE [LARGE SCALE GENOMIC DNA]</scope>
    <source>
        <strain evidence="4">UTSW_UCB_Mm</strain>
        <tissue evidence="4">Fibroblast cell line</tissue>
    </source>
</reference>
<dbReference type="EMBL" id="VCEA01000001">
    <property type="protein sequence ID" value="KAB0356341.1"/>
    <property type="molecule type" value="Genomic_DNA"/>
</dbReference>
<dbReference type="GO" id="GO:1990904">
    <property type="term" value="C:ribonucleoprotein complex"/>
    <property type="evidence" value="ECO:0007669"/>
    <property type="project" value="UniProtKB-KW"/>
</dbReference>
<dbReference type="AlphaFoldDB" id="A0A5N3W402"/>
<keyword evidence="5" id="KW-1185">Reference proteome</keyword>
<gene>
    <name evidence="4" type="ORF">FD754_000497</name>
</gene>
<name>A0A5N3W402_MUNMU</name>
<proteinExistence type="predicted"/>
<dbReference type="SMART" id="SM01397">
    <property type="entry name" value="Ribosomal_S3Ae"/>
    <property type="match status" value="1"/>
</dbReference>
<dbReference type="GO" id="GO:0003735">
    <property type="term" value="F:structural constituent of ribosome"/>
    <property type="evidence" value="ECO:0007669"/>
    <property type="project" value="InterPro"/>
</dbReference>
<evidence type="ECO:0000256" key="2">
    <source>
        <dbReference type="ARBA" id="ARBA00022980"/>
    </source>
</evidence>
<accession>A0A5N3W402</accession>
<evidence type="ECO:0000313" key="4">
    <source>
        <dbReference type="EMBL" id="KAB0356341.1"/>
    </source>
</evidence>
<keyword evidence="1" id="KW-0963">Cytoplasm</keyword>
<sequence>MVVSMSKHLMKGGEKGAKKKVVDPFSKKHWYDVKGPTVFNIRNIRKTLVTRTQHKSHIMASRTTIKARVDVKTTNSYLLHLFRIGKTSYAQHHQLQTGDTKEVVSKLIPDSIGKGRKACQSVYQLHDIIVRKVKMLKRPKFEWGKLMSVEVVILRKLLGKRQVLKLNELMDTSHESMNLLKIQTLMVTNKISCLGVGGEKSQRLGHRIEENS</sequence>
<dbReference type="InterPro" id="IPR001593">
    <property type="entry name" value="Ribosomal_eS1"/>
</dbReference>
<evidence type="ECO:0000313" key="5">
    <source>
        <dbReference type="Proteomes" id="UP000326458"/>
    </source>
</evidence>
<evidence type="ECO:0000256" key="1">
    <source>
        <dbReference type="ARBA" id="ARBA00022490"/>
    </source>
</evidence>
<dbReference type="PANTHER" id="PTHR11830">
    <property type="entry name" value="40S RIBOSOMAL PROTEIN S3A"/>
    <property type="match status" value="1"/>
</dbReference>
<dbReference type="Proteomes" id="UP000326458">
    <property type="component" value="Unassembled WGS sequence"/>
</dbReference>
<evidence type="ECO:0008006" key="6">
    <source>
        <dbReference type="Google" id="ProtNLM"/>
    </source>
</evidence>
<dbReference type="GO" id="GO:0006412">
    <property type="term" value="P:translation"/>
    <property type="evidence" value="ECO:0007669"/>
    <property type="project" value="InterPro"/>
</dbReference>
<keyword evidence="3" id="KW-0687">Ribonucleoprotein</keyword>
<evidence type="ECO:0000256" key="3">
    <source>
        <dbReference type="ARBA" id="ARBA00023274"/>
    </source>
</evidence>
<organism evidence="4 5">
    <name type="scientific">Muntiacus muntjak</name>
    <name type="common">Barking deer</name>
    <name type="synonym">Indian muntjac</name>
    <dbReference type="NCBI Taxonomy" id="9888"/>
    <lineage>
        <taxon>Eukaryota</taxon>
        <taxon>Metazoa</taxon>
        <taxon>Chordata</taxon>
        <taxon>Craniata</taxon>
        <taxon>Vertebrata</taxon>
        <taxon>Euteleostomi</taxon>
        <taxon>Mammalia</taxon>
        <taxon>Eutheria</taxon>
        <taxon>Laurasiatheria</taxon>
        <taxon>Artiodactyla</taxon>
        <taxon>Ruminantia</taxon>
        <taxon>Pecora</taxon>
        <taxon>Cervidae</taxon>
        <taxon>Muntiacinae</taxon>
        <taxon>Muntiacus</taxon>
    </lineage>
</organism>
<protein>
    <recommendedName>
        <fullName evidence="6">40S ribosomal protein S3a</fullName>
    </recommendedName>
</protein>
<dbReference type="GO" id="GO:0005840">
    <property type="term" value="C:ribosome"/>
    <property type="evidence" value="ECO:0007669"/>
    <property type="project" value="UniProtKB-KW"/>
</dbReference>
<dbReference type="Pfam" id="PF01015">
    <property type="entry name" value="Ribosomal_S3Ae"/>
    <property type="match status" value="1"/>
</dbReference>